<name>A0A1B7IRH2_9ENTR</name>
<evidence type="ECO:0008006" key="3">
    <source>
        <dbReference type="Google" id="ProtNLM"/>
    </source>
</evidence>
<comment type="caution">
    <text evidence="1">The sequence shown here is derived from an EMBL/GenBank/DDBJ whole genome shotgun (WGS) entry which is preliminary data.</text>
</comment>
<protein>
    <recommendedName>
        <fullName evidence="3">Minor fimbrial subunit</fullName>
    </recommendedName>
</protein>
<keyword evidence="2" id="KW-1185">Reference proteome</keyword>
<dbReference type="AlphaFoldDB" id="A0A1B7IRH2"/>
<sequence>MATAVPCVASSDCQITLSQPTLDLHVLRADDAVKKSRDWNEMQEQEINVSVYCPDARKFAVFFGGTTNGKDQFTFGSQSNINMEVSKLTLDGQHYAVSKTNNQGSLVAQGSAADELRVGNNEGIMPMAGNTLALGQQMNFTLTVTPRLTPGEFKVSDRTTLVADISLTVVDGS</sequence>
<reference evidence="1 2" key="1">
    <citation type="submission" date="2016-04" db="EMBL/GenBank/DDBJ databases">
        <title>ATOL: Assembling a taxonomically balanced genome-scale reconstruction of the evolutionary history of the Enterobacteriaceae.</title>
        <authorList>
            <person name="Plunkett G.III."/>
            <person name="Neeno-Eckwall E.C."/>
            <person name="Glasner J.D."/>
            <person name="Perna N.T."/>
        </authorList>
    </citation>
    <scope>NUCLEOTIDE SEQUENCE [LARGE SCALE GENOMIC DNA]</scope>
    <source>
        <strain evidence="1 2">ATCC 51605</strain>
    </source>
</reference>
<organism evidence="1 2">
    <name type="scientific">Buttiauxella brennerae ATCC 51605</name>
    <dbReference type="NCBI Taxonomy" id="1354251"/>
    <lineage>
        <taxon>Bacteria</taxon>
        <taxon>Pseudomonadati</taxon>
        <taxon>Pseudomonadota</taxon>
        <taxon>Gammaproteobacteria</taxon>
        <taxon>Enterobacterales</taxon>
        <taxon>Enterobacteriaceae</taxon>
        <taxon>Buttiauxella</taxon>
    </lineage>
</organism>
<dbReference type="Proteomes" id="UP000078410">
    <property type="component" value="Unassembled WGS sequence"/>
</dbReference>
<evidence type="ECO:0000313" key="1">
    <source>
        <dbReference type="EMBL" id="OAT32386.1"/>
    </source>
</evidence>
<gene>
    <name evidence="1" type="ORF">M975_1521</name>
</gene>
<evidence type="ECO:0000313" key="2">
    <source>
        <dbReference type="Proteomes" id="UP000078410"/>
    </source>
</evidence>
<accession>A0A1B7IRH2</accession>
<proteinExistence type="predicted"/>
<dbReference type="PATRIC" id="fig|1354251.4.peg.1569"/>
<dbReference type="EMBL" id="LXER01000015">
    <property type="protein sequence ID" value="OAT32386.1"/>
    <property type="molecule type" value="Genomic_DNA"/>
</dbReference>